<feature type="transmembrane region" description="Helical" evidence="2">
    <location>
        <begin position="625"/>
        <end position="643"/>
    </location>
</feature>
<comment type="caution">
    <text evidence="3">The sequence shown here is derived from an EMBL/GenBank/DDBJ whole genome shotgun (WGS) entry which is preliminary data.</text>
</comment>
<reference evidence="3 4" key="1">
    <citation type="submission" date="2018-11" db="EMBL/GenBank/DDBJ databases">
        <title>Sequencing the genomes of 1000 actinobacteria strains.</title>
        <authorList>
            <person name="Klenk H.-P."/>
        </authorList>
    </citation>
    <scope>NUCLEOTIDE SEQUENCE [LARGE SCALE GENOMIC DNA]</scope>
    <source>
        <strain evidence="3 4">DSM 13521</strain>
    </source>
</reference>
<keyword evidence="2" id="KW-0472">Membrane</keyword>
<keyword evidence="2" id="KW-1133">Transmembrane helix</keyword>
<evidence type="ECO:0000313" key="4">
    <source>
        <dbReference type="Proteomes" id="UP000275356"/>
    </source>
</evidence>
<sequence>MPGVAPPGLPSPAALAPGDGPASGSNPAAVSRFAARVALAGPVLARAVPPAIASGRNPVAALYARGTDPLTGATQQVHSAIRACEDAVDAVIDDPDLREAFEYALRQLDLGSRMLAQTQLSAPPDDAALVELNRLPDLTDSPHLREPVATSREPVYGLRSTLSGALSLLAQAVRDLGAAPRRGAAARSVLPQIASLAASARRVERVADVVVAHVLEQRLPSTPQLPGVGGDVELYAFGRAVPYRRASMRARVRFTPGRVEVTTATGRVSVGQDAAIGSLLWVAPGETGALTDAFDPTEQLVPPPEQDELGTIHVLDTAGRSLLSLTVADWASQPTTVVDQALVDGSIADVPLGAARGILALEAIGFTRGATTIGVELRRGLAHPPEAEGSLGRLRPAPDRPAYPRGDGKRPRAQKRRAARRRFWNLDLGPALPGLAPLRAVAPWLLAVAPFVIWPGGGRNVVQLLVLVAALCCLLEPYVSWAVRWVRDQAVPAKARATYRAGSGVFAPRLDLRAGDLVLSSRSGHRTRLPGPTDGDLGIVRIVRLRSTGGTWGFALADARWRWRAVLPAQEWAPNGNLAGLERFAAAVGLELADQDVDPLPRLATETAAPGEAAATRWIGPWPRALVVLGIVASPAALVALVWGPQRSMWLALVELLLTYGGAGVVALLTRWRLRGPARA</sequence>
<name>A0A3N2D035_9MICO</name>
<organism evidence="3 4">
    <name type="scientific">Salana multivorans</name>
    <dbReference type="NCBI Taxonomy" id="120377"/>
    <lineage>
        <taxon>Bacteria</taxon>
        <taxon>Bacillati</taxon>
        <taxon>Actinomycetota</taxon>
        <taxon>Actinomycetes</taxon>
        <taxon>Micrococcales</taxon>
        <taxon>Beutenbergiaceae</taxon>
        <taxon>Salana</taxon>
    </lineage>
</organism>
<protein>
    <submittedName>
        <fullName evidence="3">Uncharacterized protein</fullName>
    </submittedName>
</protein>
<feature type="compositionally biased region" description="Pro residues" evidence="1">
    <location>
        <begin position="1"/>
        <end position="10"/>
    </location>
</feature>
<feature type="transmembrane region" description="Helical" evidence="2">
    <location>
        <begin position="649"/>
        <end position="669"/>
    </location>
</feature>
<feature type="transmembrane region" description="Helical" evidence="2">
    <location>
        <begin position="460"/>
        <end position="479"/>
    </location>
</feature>
<feature type="region of interest" description="Disordered" evidence="1">
    <location>
        <begin position="384"/>
        <end position="417"/>
    </location>
</feature>
<accession>A0A3N2D035</accession>
<dbReference type="EMBL" id="RKHQ01000002">
    <property type="protein sequence ID" value="ROR93145.1"/>
    <property type="molecule type" value="Genomic_DNA"/>
</dbReference>
<feature type="region of interest" description="Disordered" evidence="1">
    <location>
        <begin position="1"/>
        <end position="27"/>
    </location>
</feature>
<dbReference type="Proteomes" id="UP000275356">
    <property type="component" value="Unassembled WGS sequence"/>
</dbReference>
<dbReference type="AlphaFoldDB" id="A0A3N2D035"/>
<gene>
    <name evidence="3" type="ORF">EDD28_2552</name>
</gene>
<evidence type="ECO:0000313" key="3">
    <source>
        <dbReference type="EMBL" id="ROR93145.1"/>
    </source>
</evidence>
<evidence type="ECO:0000256" key="1">
    <source>
        <dbReference type="SAM" id="MobiDB-lite"/>
    </source>
</evidence>
<keyword evidence="2" id="KW-0812">Transmembrane</keyword>
<feature type="compositionally biased region" description="Low complexity" evidence="1">
    <location>
        <begin position="11"/>
        <end position="25"/>
    </location>
</feature>
<evidence type="ECO:0000256" key="2">
    <source>
        <dbReference type="SAM" id="Phobius"/>
    </source>
</evidence>
<keyword evidence="4" id="KW-1185">Reference proteome</keyword>
<proteinExistence type="predicted"/>